<dbReference type="PANTHER" id="PTHR30487">
    <property type="entry name" value="TYPE 4 PREPILIN-LIKE PROTEINS LEADER PEPTIDE-PROCESSING ENZYME"/>
    <property type="match status" value="1"/>
</dbReference>
<feature type="transmembrane region" description="Helical" evidence="10">
    <location>
        <begin position="15"/>
        <end position="39"/>
    </location>
</feature>
<protein>
    <recommendedName>
        <fullName evidence="9">Prepilin leader peptidase/N-methyltransferase</fullName>
        <ecNumber evidence="9">2.1.1.-</ecNumber>
        <ecNumber evidence="9">3.4.23.43</ecNumber>
    </recommendedName>
</protein>
<feature type="domain" description="Prepilin peptidase A24 N-terminal" evidence="12">
    <location>
        <begin position="22"/>
        <end position="105"/>
    </location>
</feature>
<dbReference type="GO" id="GO:0006465">
    <property type="term" value="P:signal peptide processing"/>
    <property type="evidence" value="ECO:0007669"/>
    <property type="project" value="TreeGrafter"/>
</dbReference>
<dbReference type="GO" id="GO:0004190">
    <property type="term" value="F:aspartic-type endopeptidase activity"/>
    <property type="evidence" value="ECO:0007669"/>
    <property type="project" value="UniProtKB-EC"/>
</dbReference>
<keyword evidence="9" id="KW-0378">Hydrolase</keyword>
<evidence type="ECO:0000256" key="7">
    <source>
        <dbReference type="ARBA" id="ARBA00023136"/>
    </source>
</evidence>
<evidence type="ECO:0000256" key="4">
    <source>
        <dbReference type="ARBA" id="ARBA00022519"/>
    </source>
</evidence>
<gene>
    <name evidence="13" type="ORF">F8A88_02975</name>
</gene>
<evidence type="ECO:0000313" key="14">
    <source>
        <dbReference type="Proteomes" id="UP000438699"/>
    </source>
</evidence>
<evidence type="ECO:0000256" key="6">
    <source>
        <dbReference type="ARBA" id="ARBA00022989"/>
    </source>
</evidence>
<comment type="catalytic activity">
    <reaction evidence="9">
        <text>Typically cleaves a -Gly-|-Phe- bond to release an N-terminal, basic peptide of 5-8 residues from type IV prepilin, and then N-methylates the new N-terminal amino group, the methyl donor being S-adenosyl-L-methionine.</text>
        <dbReference type="EC" id="3.4.23.43"/>
    </reaction>
</comment>
<dbReference type="PRINTS" id="PR00864">
    <property type="entry name" value="PREPILNPTASE"/>
</dbReference>
<dbReference type="Gene3D" id="1.20.120.1220">
    <property type="match status" value="1"/>
</dbReference>
<dbReference type="AlphaFoldDB" id="A0A6N6N717"/>
<feature type="transmembrane region" description="Helical" evidence="10">
    <location>
        <begin position="112"/>
        <end position="136"/>
    </location>
</feature>
<evidence type="ECO:0000256" key="10">
    <source>
        <dbReference type="SAM" id="Phobius"/>
    </source>
</evidence>
<keyword evidence="4" id="KW-0997">Cell inner membrane</keyword>
<evidence type="ECO:0000256" key="8">
    <source>
        <dbReference type="RuleBase" id="RU003793"/>
    </source>
</evidence>
<comment type="similarity">
    <text evidence="2 8">Belongs to the peptidase A24 family.</text>
</comment>
<keyword evidence="9" id="KW-0808">Transferase</keyword>
<dbReference type="GO" id="GO:0008168">
    <property type="term" value="F:methyltransferase activity"/>
    <property type="evidence" value="ECO:0007669"/>
    <property type="project" value="UniProtKB-KW"/>
</dbReference>
<dbReference type="InterPro" id="IPR000045">
    <property type="entry name" value="Prepilin_IV_endopep_pep"/>
</dbReference>
<evidence type="ECO:0000259" key="12">
    <source>
        <dbReference type="Pfam" id="PF06750"/>
    </source>
</evidence>
<dbReference type="Pfam" id="PF06750">
    <property type="entry name" value="A24_N_bact"/>
    <property type="match status" value="1"/>
</dbReference>
<evidence type="ECO:0000313" key="13">
    <source>
        <dbReference type="EMBL" id="KAB1443245.1"/>
    </source>
</evidence>
<organism evidence="13 14">
    <name type="scientific">Pseudodesulfovibrio senegalensis</name>
    <dbReference type="NCBI Taxonomy" id="1721087"/>
    <lineage>
        <taxon>Bacteria</taxon>
        <taxon>Pseudomonadati</taxon>
        <taxon>Thermodesulfobacteriota</taxon>
        <taxon>Desulfovibrionia</taxon>
        <taxon>Desulfovibrionales</taxon>
        <taxon>Desulfovibrionaceae</taxon>
    </lineage>
</organism>
<dbReference type="OrthoDB" id="9789291at2"/>
<evidence type="ECO:0000256" key="9">
    <source>
        <dbReference type="RuleBase" id="RU003794"/>
    </source>
</evidence>
<dbReference type="RefSeq" id="WP_151149577.1">
    <property type="nucleotide sequence ID" value="NZ_WAIE01000001.1"/>
</dbReference>
<dbReference type="InterPro" id="IPR050882">
    <property type="entry name" value="Prepilin_peptidase/N-MTase"/>
</dbReference>
<evidence type="ECO:0000259" key="11">
    <source>
        <dbReference type="Pfam" id="PF01478"/>
    </source>
</evidence>
<comment type="caution">
    <text evidence="13">The sequence shown here is derived from an EMBL/GenBank/DDBJ whole genome shotgun (WGS) entry which is preliminary data.</text>
</comment>
<feature type="transmembrane region" description="Helical" evidence="10">
    <location>
        <begin position="195"/>
        <end position="228"/>
    </location>
</feature>
<keyword evidence="14" id="KW-1185">Reference proteome</keyword>
<feature type="domain" description="Prepilin type IV endopeptidase peptidase" evidence="11">
    <location>
        <begin position="117"/>
        <end position="223"/>
    </location>
</feature>
<comment type="subcellular location">
    <subcellularLocation>
        <location evidence="1">Cell inner membrane</location>
        <topology evidence="1">Multi-pass membrane protein</topology>
    </subcellularLocation>
    <subcellularLocation>
        <location evidence="9">Cell membrane</location>
        <topology evidence="9">Multi-pass membrane protein</topology>
    </subcellularLocation>
</comment>
<name>A0A6N6N717_9BACT</name>
<evidence type="ECO:0000256" key="2">
    <source>
        <dbReference type="ARBA" id="ARBA00005801"/>
    </source>
</evidence>
<keyword evidence="7 10" id="KW-0472">Membrane</keyword>
<dbReference type="PANTHER" id="PTHR30487:SF0">
    <property type="entry name" value="PREPILIN LEADER PEPTIDASE_N-METHYLTRANSFERASE-RELATED"/>
    <property type="match status" value="1"/>
</dbReference>
<evidence type="ECO:0000256" key="1">
    <source>
        <dbReference type="ARBA" id="ARBA00004429"/>
    </source>
</evidence>
<reference evidence="13 14" key="1">
    <citation type="journal article" date="2017" name="Int. J. Syst. Evol. Microbiol.">
        <title>Desulfovibrio senegalensis sp. nov., a mesophilic sulfate reducer isolated from marine sediment.</title>
        <authorList>
            <person name="Thioye A."/>
            <person name="Gam Z.B.A."/>
            <person name="Mbengue M."/>
            <person name="Cayol J.L."/>
            <person name="Joseph-Bartoli M."/>
            <person name="Toure-Kane C."/>
            <person name="Labat M."/>
        </authorList>
    </citation>
    <scope>NUCLEOTIDE SEQUENCE [LARGE SCALE GENOMIC DNA]</scope>
    <source>
        <strain evidence="13 14">DSM 101509</strain>
    </source>
</reference>
<keyword evidence="3" id="KW-1003">Cell membrane</keyword>
<proteinExistence type="inferred from homology"/>
<sequence>MNISNLLVLQFSPYFAVPVAAVIGLVLGSFYNVCIYRYVAEVPMNKPRRSFCPACSHTLSWFENIPLISYWVLGGRCRHCGARISPRYVLVEFVSMAWAAALAFKMGLSLPWLVFMVFGGLFIVGSFIDFAIYILPDRVTIGGTVLALVIKGLFGWAALKTALLGALLGGGIFWLLQQVYRIVRKEEGLGTGDVKLLFCIGALVGPLGLPFTVLSASITALMASIIYMRLPGSRGMRTRIPFGPFLCLGAMLQILVGREVLAWYLTFY</sequence>
<keyword evidence="9" id="KW-0511">Multifunctional enzyme</keyword>
<keyword evidence="9" id="KW-0489">Methyltransferase</keyword>
<keyword evidence="5 9" id="KW-0812">Transmembrane</keyword>
<dbReference type="EC" id="3.4.23.43" evidence="9"/>
<keyword evidence="9" id="KW-0645">Protease</keyword>
<feature type="transmembrane region" description="Helical" evidence="10">
    <location>
        <begin position="240"/>
        <end position="265"/>
    </location>
</feature>
<comment type="function">
    <text evidence="9">Plays an essential role in type IV pili and type II pseudopili formation by proteolytically removing the leader sequence from substrate proteins and subsequently monomethylating the alpha-amino group of the newly exposed N-terminal phenylalanine.</text>
</comment>
<dbReference type="InterPro" id="IPR010627">
    <property type="entry name" value="Prepilin_pept_A24_N"/>
</dbReference>
<dbReference type="EMBL" id="WAIE01000001">
    <property type="protein sequence ID" value="KAB1443245.1"/>
    <property type="molecule type" value="Genomic_DNA"/>
</dbReference>
<dbReference type="Proteomes" id="UP000438699">
    <property type="component" value="Unassembled WGS sequence"/>
</dbReference>
<keyword evidence="6 10" id="KW-1133">Transmembrane helix</keyword>
<feature type="transmembrane region" description="Helical" evidence="10">
    <location>
        <begin position="148"/>
        <end position="175"/>
    </location>
</feature>
<dbReference type="InterPro" id="IPR014032">
    <property type="entry name" value="Peptidase_A24A_bac"/>
</dbReference>
<evidence type="ECO:0000256" key="5">
    <source>
        <dbReference type="ARBA" id="ARBA00022692"/>
    </source>
</evidence>
<evidence type="ECO:0000256" key="3">
    <source>
        <dbReference type="ARBA" id="ARBA00022475"/>
    </source>
</evidence>
<dbReference type="GO" id="GO:0032259">
    <property type="term" value="P:methylation"/>
    <property type="evidence" value="ECO:0007669"/>
    <property type="project" value="UniProtKB-KW"/>
</dbReference>
<dbReference type="GO" id="GO:0005886">
    <property type="term" value="C:plasma membrane"/>
    <property type="evidence" value="ECO:0007669"/>
    <property type="project" value="UniProtKB-SubCell"/>
</dbReference>
<accession>A0A6N6N717</accession>
<dbReference type="EC" id="2.1.1.-" evidence="9"/>
<dbReference type="Pfam" id="PF01478">
    <property type="entry name" value="Peptidase_A24"/>
    <property type="match status" value="1"/>
</dbReference>